<accession>A0ACA9S3C9</accession>
<dbReference type="EMBL" id="CAJVQC010086986">
    <property type="protein sequence ID" value="CAG8823020.1"/>
    <property type="molecule type" value="Genomic_DNA"/>
</dbReference>
<keyword evidence="2" id="KW-1185">Reference proteome</keyword>
<evidence type="ECO:0000313" key="1">
    <source>
        <dbReference type="EMBL" id="CAG8823020.1"/>
    </source>
</evidence>
<comment type="caution">
    <text evidence="1">The sequence shown here is derived from an EMBL/GenBank/DDBJ whole genome shotgun (WGS) entry which is preliminary data.</text>
</comment>
<feature type="non-terminal residue" evidence="1">
    <location>
        <position position="1"/>
    </location>
</feature>
<sequence>PENALRTELRALKQYIKLSRYNSGNSSGVEQRRNWLRTEEIMSRPNSSKIRTFHTGSGLVVGTKRLSKDAFGNI</sequence>
<feature type="non-terminal residue" evidence="1">
    <location>
        <position position="74"/>
    </location>
</feature>
<gene>
    <name evidence="1" type="ORF">RPERSI_LOCUS25939</name>
</gene>
<dbReference type="Proteomes" id="UP000789920">
    <property type="component" value="Unassembled WGS sequence"/>
</dbReference>
<evidence type="ECO:0000313" key="2">
    <source>
        <dbReference type="Proteomes" id="UP000789920"/>
    </source>
</evidence>
<reference evidence="1" key="1">
    <citation type="submission" date="2021-06" db="EMBL/GenBank/DDBJ databases">
        <authorList>
            <person name="Kallberg Y."/>
            <person name="Tangrot J."/>
            <person name="Rosling A."/>
        </authorList>
    </citation>
    <scope>NUCLEOTIDE SEQUENCE</scope>
    <source>
        <strain evidence="1">MA461A</strain>
    </source>
</reference>
<organism evidence="1 2">
    <name type="scientific">Racocetra persica</name>
    <dbReference type="NCBI Taxonomy" id="160502"/>
    <lineage>
        <taxon>Eukaryota</taxon>
        <taxon>Fungi</taxon>
        <taxon>Fungi incertae sedis</taxon>
        <taxon>Mucoromycota</taxon>
        <taxon>Glomeromycotina</taxon>
        <taxon>Glomeromycetes</taxon>
        <taxon>Diversisporales</taxon>
        <taxon>Gigasporaceae</taxon>
        <taxon>Racocetra</taxon>
    </lineage>
</organism>
<protein>
    <submittedName>
        <fullName evidence="1">33515_t:CDS:1</fullName>
    </submittedName>
</protein>
<name>A0ACA9S3C9_9GLOM</name>
<proteinExistence type="predicted"/>